<accession>A0A964WV13</accession>
<proteinExistence type="predicted"/>
<comment type="caution">
    <text evidence="1">The sequence shown here is derived from an EMBL/GenBank/DDBJ whole genome shotgun (WGS) entry which is preliminary data.</text>
</comment>
<dbReference type="InterPro" id="IPR036412">
    <property type="entry name" value="HAD-like_sf"/>
</dbReference>
<reference evidence="1" key="1">
    <citation type="submission" date="2019-03" db="EMBL/GenBank/DDBJ databases">
        <title>Afifella sp. nov., isolated from activated sludge.</title>
        <authorList>
            <person name="Li Q."/>
            <person name="Liu Y."/>
        </authorList>
    </citation>
    <scope>NUCLEOTIDE SEQUENCE</scope>
    <source>
        <strain evidence="1">L72</strain>
    </source>
</reference>
<dbReference type="OrthoDB" id="9782449at2"/>
<organism evidence="1 2">
    <name type="scientific">Propylenella binzhouense</name>
    <dbReference type="NCBI Taxonomy" id="2555902"/>
    <lineage>
        <taxon>Bacteria</taxon>
        <taxon>Pseudomonadati</taxon>
        <taxon>Pseudomonadota</taxon>
        <taxon>Alphaproteobacteria</taxon>
        <taxon>Hyphomicrobiales</taxon>
        <taxon>Propylenellaceae</taxon>
        <taxon>Propylenella</taxon>
    </lineage>
</organism>
<keyword evidence="1" id="KW-0378">Hydrolase</keyword>
<dbReference type="GO" id="GO:0006281">
    <property type="term" value="P:DNA repair"/>
    <property type="evidence" value="ECO:0007669"/>
    <property type="project" value="TreeGrafter"/>
</dbReference>
<dbReference type="SFLD" id="SFLDG01135">
    <property type="entry name" value="C1.5.6:_HAD__Beta-PGM__Phospha"/>
    <property type="match status" value="1"/>
</dbReference>
<dbReference type="GO" id="GO:0005829">
    <property type="term" value="C:cytosol"/>
    <property type="evidence" value="ECO:0007669"/>
    <property type="project" value="TreeGrafter"/>
</dbReference>
<dbReference type="InterPro" id="IPR023214">
    <property type="entry name" value="HAD_sf"/>
</dbReference>
<gene>
    <name evidence="1" type="ORF">E4O86_17935</name>
</gene>
<dbReference type="SUPFAM" id="SSF56784">
    <property type="entry name" value="HAD-like"/>
    <property type="match status" value="1"/>
</dbReference>
<keyword evidence="2" id="KW-1185">Reference proteome</keyword>
<dbReference type="InterPro" id="IPR023198">
    <property type="entry name" value="PGP-like_dom2"/>
</dbReference>
<dbReference type="NCBIfam" id="TIGR01549">
    <property type="entry name" value="HAD-SF-IA-v1"/>
    <property type="match status" value="1"/>
</dbReference>
<dbReference type="PANTHER" id="PTHR43434">
    <property type="entry name" value="PHOSPHOGLYCOLATE PHOSPHATASE"/>
    <property type="match status" value="1"/>
</dbReference>
<dbReference type="Pfam" id="PF00702">
    <property type="entry name" value="Hydrolase"/>
    <property type="match status" value="1"/>
</dbReference>
<dbReference type="PANTHER" id="PTHR43434:SF24">
    <property type="entry name" value="HYDROLASE-RELATED"/>
    <property type="match status" value="1"/>
</dbReference>
<dbReference type="Proteomes" id="UP000773614">
    <property type="component" value="Unassembled WGS sequence"/>
</dbReference>
<dbReference type="Gene3D" id="3.40.50.1000">
    <property type="entry name" value="HAD superfamily/HAD-like"/>
    <property type="match status" value="1"/>
</dbReference>
<dbReference type="SFLD" id="SFLDG01129">
    <property type="entry name" value="C1.5:_HAD__Beta-PGM__Phosphata"/>
    <property type="match status" value="1"/>
</dbReference>
<dbReference type="Gene3D" id="1.10.150.240">
    <property type="entry name" value="Putative phosphatase, domain 2"/>
    <property type="match status" value="1"/>
</dbReference>
<dbReference type="EMBL" id="SPKJ01000082">
    <property type="protein sequence ID" value="MYZ49594.1"/>
    <property type="molecule type" value="Genomic_DNA"/>
</dbReference>
<dbReference type="SFLD" id="SFLDS00003">
    <property type="entry name" value="Haloacid_Dehalogenase"/>
    <property type="match status" value="1"/>
</dbReference>
<protein>
    <submittedName>
        <fullName evidence="1">HAD family hydrolase</fullName>
    </submittedName>
</protein>
<evidence type="ECO:0000313" key="1">
    <source>
        <dbReference type="EMBL" id="MYZ49594.1"/>
    </source>
</evidence>
<dbReference type="InterPro" id="IPR006439">
    <property type="entry name" value="HAD-SF_hydro_IA"/>
</dbReference>
<dbReference type="GO" id="GO:0008967">
    <property type="term" value="F:phosphoglycolate phosphatase activity"/>
    <property type="evidence" value="ECO:0007669"/>
    <property type="project" value="TreeGrafter"/>
</dbReference>
<dbReference type="RefSeq" id="WP_161141931.1">
    <property type="nucleotide sequence ID" value="NZ_SPKJ01000082.1"/>
</dbReference>
<dbReference type="AlphaFoldDB" id="A0A964WV13"/>
<dbReference type="InterPro" id="IPR050155">
    <property type="entry name" value="HAD-like_hydrolase_sf"/>
</dbReference>
<evidence type="ECO:0000313" key="2">
    <source>
        <dbReference type="Proteomes" id="UP000773614"/>
    </source>
</evidence>
<name>A0A964WV13_9HYPH</name>
<sequence>MKLVLFDCDGTIVDSQHIIAEAMALAFAEHRLPPPPPEATRLIIGLSLPLAIAELLDEPAGARTEAIAESYRRQFLAMRSRPDFFEPLFPGAAEALRALAARDDLRLGMVTGKSRRGVAAVCEKHGFEGLFEVVRTADDCPSKPHPAMVLECCAEAGLAPADAIVVGDTRFDMEMARASGADPVGVSWGYHKADDLRLTGARCIVDDFDALVAEVLRTGGPERMAAHAG</sequence>